<reference evidence="1 2" key="1">
    <citation type="submission" date="2018-06" db="EMBL/GenBank/DDBJ databases">
        <authorList>
            <consortium name="Pathogen Informatics"/>
            <person name="Doyle S."/>
        </authorList>
    </citation>
    <scope>NUCLEOTIDE SEQUENCE [LARGE SCALE GENOMIC DNA]</scope>
    <source>
        <strain evidence="1 2">NCTC9073</strain>
    </source>
</reference>
<evidence type="ECO:0000313" key="1">
    <source>
        <dbReference type="EMBL" id="SPX12642.1"/>
    </source>
</evidence>
<dbReference type="Proteomes" id="UP000250780">
    <property type="component" value="Unassembled WGS sequence"/>
</dbReference>
<dbReference type="AlphaFoldDB" id="A0A2X6PCM7"/>
<organism evidence="1 2">
    <name type="scientific">Escherichia coli</name>
    <dbReference type="NCBI Taxonomy" id="562"/>
    <lineage>
        <taxon>Bacteria</taxon>
        <taxon>Pseudomonadati</taxon>
        <taxon>Pseudomonadota</taxon>
        <taxon>Gammaproteobacteria</taxon>
        <taxon>Enterobacterales</taxon>
        <taxon>Enterobacteriaceae</taxon>
        <taxon>Escherichia</taxon>
    </lineage>
</organism>
<dbReference type="EMBL" id="UASD01000008">
    <property type="protein sequence ID" value="SPX12642.1"/>
    <property type="molecule type" value="Genomic_DNA"/>
</dbReference>
<protein>
    <submittedName>
        <fullName evidence="1">Uncharacterized protein</fullName>
    </submittedName>
</protein>
<accession>A0A2X6PCM7</accession>
<name>A0A2X6PCM7_ECOLX</name>
<sequence>MMKKDMADSVSVTWQLLCDDHGFTQEHYNLLKKFSPEALREIIAEIACCHPSTSILLRIPLYSITDLRRFSR</sequence>
<proteinExistence type="predicted"/>
<gene>
    <name evidence="1" type="ORF">NCTC9073_04018</name>
</gene>
<evidence type="ECO:0000313" key="2">
    <source>
        <dbReference type="Proteomes" id="UP000250780"/>
    </source>
</evidence>